<dbReference type="EMBL" id="BFAD01000018">
    <property type="protein sequence ID" value="GBE90137.1"/>
    <property type="molecule type" value="Genomic_DNA"/>
</dbReference>
<dbReference type="RefSeq" id="XP_027621050.1">
    <property type="nucleotide sequence ID" value="XM_027765249.1"/>
</dbReference>
<feature type="compositionally biased region" description="Basic and acidic residues" evidence="1">
    <location>
        <begin position="199"/>
        <end position="210"/>
    </location>
</feature>
<gene>
    <name evidence="2" type="ORF">SCP_1801610</name>
</gene>
<feature type="compositionally biased region" description="Polar residues" evidence="1">
    <location>
        <begin position="485"/>
        <end position="521"/>
    </location>
</feature>
<feature type="region of interest" description="Disordered" evidence="1">
    <location>
        <begin position="199"/>
        <end position="582"/>
    </location>
</feature>
<feature type="compositionally biased region" description="Polar residues" evidence="1">
    <location>
        <begin position="569"/>
        <end position="579"/>
    </location>
</feature>
<feature type="compositionally biased region" description="Low complexity" evidence="1">
    <location>
        <begin position="311"/>
        <end position="328"/>
    </location>
</feature>
<name>A0A401H6S2_9APHY</name>
<feature type="region of interest" description="Disordered" evidence="1">
    <location>
        <begin position="618"/>
        <end position="694"/>
    </location>
</feature>
<keyword evidence="3" id="KW-1185">Reference proteome</keyword>
<evidence type="ECO:0000256" key="1">
    <source>
        <dbReference type="SAM" id="MobiDB-lite"/>
    </source>
</evidence>
<organism evidence="2 3">
    <name type="scientific">Sparassis crispa</name>
    <dbReference type="NCBI Taxonomy" id="139825"/>
    <lineage>
        <taxon>Eukaryota</taxon>
        <taxon>Fungi</taxon>
        <taxon>Dikarya</taxon>
        <taxon>Basidiomycota</taxon>
        <taxon>Agaricomycotina</taxon>
        <taxon>Agaricomycetes</taxon>
        <taxon>Polyporales</taxon>
        <taxon>Sparassidaceae</taxon>
        <taxon>Sparassis</taxon>
    </lineage>
</organism>
<comment type="caution">
    <text evidence="2">The sequence shown here is derived from an EMBL/GenBank/DDBJ whole genome shotgun (WGS) entry which is preliminary data.</text>
</comment>
<feature type="compositionally biased region" description="Polar residues" evidence="1">
    <location>
        <begin position="890"/>
        <end position="917"/>
    </location>
</feature>
<feature type="compositionally biased region" description="Basic and acidic residues" evidence="1">
    <location>
        <begin position="1189"/>
        <end position="1204"/>
    </location>
</feature>
<feature type="compositionally biased region" description="Polar residues" evidence="1">
    <location>
        <begin position="211"/>
        <end position="229"/>
    </location>
</feature>
<feature type="region of interest" description="Disordered" evidence="1">
    <location>
        <begin position="726"/>
        <end position="1121"/>
    </location>
</feature>
<protein>
    <submittedName>
        <fullName evidence="2">Uncharacterized protein</fullName>
    </submittedName>
</protein>
<feature type="compositionally biased region" description="Acidic residues" evidence="1">
    <location>
        <begin position="175"/>
        <end position="192"/>
    </location>
</feature>
<dbReference type="InParanoid" id="A0A401H6S2"/>
<feature type="compositionally biased region" description="Basic and acidic residues" evidence="1">
    <location>
        <begin position="258"/>
        <end position="273"/>
    </location>
</feature>
<feature type="compositionally biased region" description="Polar residues" evidence="1">
    <location>
        <begin position="380"/>
        <end position="394"/>
    </location>
</feature>
<feature type="compositionally biased region" description="Basic and acidic residues" evidence="1">
    <location>
        <begin position="857"/>
        <end position="871"/>
    </location>
</feature>
<feature type="compositionally biased region" description="Basic and acidic residues" evidence="1">
    <location>
        <begin position="667"/>
        <end position="684"/>
    </location>
</feature>
<proteinExistence type="predicted"/>
<feature type="region of interest" description="Disordered" evidence="1">
    <location>
        <begin position="1182"/>
        <end position="1204"/>
    </location>
</feature>
<sequence length="1347" mass="142769">MPQAELPYVAGKDTGRPKLVVEPGAFSVRSSYSAAPQSSFSARRSPTSPLTTRKTFAHGAGHLPSWDSVELSEFIRTTYESNSEARLSALVAGKRLTAHSILELDGIEEIASVTDNNLVLAKEMQSIAQDLRGILHSPVRSTRRSVTDIFFSMPVPLDSNVASPTVPDLGHDFETDGESEDMVSTDADDTDDGIGPFDFSDKEEAGEKENTTIVANNSKNVGGSSTIAEVSTVDPEGTPPDGGVAPMTQVASSGGEQTEDHTVRTPEDGEGAHAESTASRLDPMMPAPETVENLRTGDTGEEQADGVGEGASDATAASPLPPSSAEGAHLAPEQSMTTETSEPVEVEVKTSQEMEDESTQNVDNTEDVPNTPAARGDSEGTLNPSPSTQRSIISPTILVSMHGLNSNPSTPIAIKNPEQLPSVTTPTPDLEPTTDDSAPSQDPEPTSDAIAPTQGPEPTPNMSTSTHGPEMTVSGSPPSEGSGGNTNESTAMQYPGRSTSAAPSAQEPKTTSSASTTLQDLEQTRDTLIPQDLHETPGASISMHDDTAGSLTVPVATANGTGPEPSLGIASQSSGTLTTDNEEAASSEFATCSVSNCDPAQVVPQCATVISEGVVNAAAQSSEGEQLLRGSGRTETETSTELQKATGPAPPTQDGAVQPPTTSQENVETRDHLHHSAEVKETDGGKPSGPCCDSEALRALPAVALGRHDDQKLTRTVDLGRCGERHEDNLSQDIGSHGPHNHDDQSDECTANQQGDEERQNIQDTVTQQDPKDSGGGASLGVQTDDSQNHQSSELQDTNEESIRDTEEQSPSGESVRDSVEPEATEVRHRSSEPLENDHNHEEDNRLNQHQTIEEVNPTREQSHSRGDVHVAPEQLESGQSQLERLRPIETNSTQGHDSSLHINQSANQQENIPQNNGDEKNSTCADQPDDHADGEQVTSEHVQGCQSSGDENSGHGNSGGDGSPDSEQSNVIEVGGLRSQEMPGNVPSGLDNVAGDLGEVHSAQFPASGGGGSEDHQNVEQDNDSPNDNIECDQEGRDKSNPQSNADTDQGVGSIDNHADTGDSLPEPPLDIEHSVEDPVPSGESKMSPTVPAVGDGSDATIVGNDANDPPVSGSPSTSREHHDWEVFLVMSPSSTYPFKGYFSSVPLNQVIAQNTHKDTVLRIEALVSVPLRDVAATEQPQSMLAAERPDSNRCGTKGKERRDQNSKIAVLLESPIQKATFARSRDSWIRLEIDKGRLSSKNVEDPEGTRIDASEHEEIQVVDDGDYQVVSVEDYVDLSNLAIGRIILDDDHNNEDQGADMEGLGEVETTCFDDMPSLESEHSADKLKDSLENNPAIDHDDSDDD</sequence>
<evidence type="ECO:0000313" key="2">
    <source>
        <dbReference type="EMBL" id="GBE90137.1"/>
    </source>
</evidence>
<reference evidence="2 3" key="1">
    <citation type="journal article" date="2018" name="Sci. Rep.">
        <title>Genome sequence of the cauliflower mushroom Sparassis crispa (Hanabiratake) and its association with beneficial usage.</title>
        <authorList>
            <person name="Kiyama R."/>
            <person name="Furutani Y."/>
            <person name="Kawaguchi K."/>
            <person name="Nakanishi T."/>
        </authorList>
    </citation>
    <scope>NUCLEOTIDE SEQUENCE [LARGE SCALE GENOMIC DNA]</scope>
</reference>
<feature type="region of interest" description="Disordered" evidence="1">
    <location>
        <begin position="174"/>
        <end position="193"/>
    </location>
</feature>
<feature type="compositionally biased region" description="Polar residues" evidence="1">
    <location>
        <begin position="937"/>
        <end position="947"/>
    </location>
</feature>
<evidence type="ECO:0000313" key="3">
    <source>
        <dbReference type="Proteomes" id="UP000287166"/>
    </source>
</evidence>
<feature type="compositionally biased region" description="Acidic residues" evidence="1">
    <location>
        <begin position="1022"/>
        <end position="1034"/>
    </location>
</feature>
<accession>A0A401H6S2</accession>
<feature type="region of interest" description="Disordered" evidence="1">
    <location>
        <begin position="1317"/>
        <end position="1347"/>
    </location>
</feature>
<feature type="compositionally biased region" description="Basic and acidic residues" evidence="1">
    <location>
        <begin position="815"/>
        <end position="847"/>
    </location>
</feature>
<dbReference type="GeneID" id="38787054"/>
<feature type="compositionally biased region" description="Polar residues" evidence="1">
    <location>
        <begin position="781"/>
        <end position="796"/>
    </location>
</feature>
<dbReference type="STRING" id="139825.A0A401H6S2"/>
<dbReference type="Proteomes" id="UP000287166">
    <property type="component" value="Unassembled WGS sequence"/>
</dbReference>
<feature type="compositionally biased region" description="Low complexity" evidence="1">
    <location>
        <begin position="629"/>
        <end position="641"/>
    </location>
</feature>
<feature type="compositionally biased region" description="Basic and acidic residues" evidence="1">
    <location>
        <begin position="1321"/>
        <end position="1333"/>
    </location>
</feature>